<evidence type="ECO:0000256" key="9">
    <source>
        <dbReference type="SAM" id="Phobius"/>
    </source>
</evidence>
<dbReference type="PANTHER" id="PTHR43791">
    <property type="entry name" value="PERMEASE-RELATED"/>
    <property type="match status" value="1"/>
</dbReference>
<evidence type="ECO:0000256" key="6">
    <source>
        <dbReference type="ARBA" id="ARBA00023136"/>
    </source>
</evidence>
<gene>
    <name evidence="11" type="ORF">SPSK_06065</name>
</gene>
<dbReference type="InterPro" id="IPR036259">
    <property type="entry name" value="MFS_trans_sf"/>
</dbReference>
<feature type="transmembrane region" description="Helical" evidence="9">
    <location>
        <begin position="525"/>
        <end position="547"/>
    </location>
</feature>
<feature type="compositionally biased region" description="Basic and acidic residues" evidence="8">
    <location>
        <begin position="15"/>
        <end position="26"/>
    </location>
</feature>
<feature type="compositionally biased region" description="Basic residues" evidence="8">
    <location>
        <begin position="561"/>
        <end position="573"/>
    </location>
</feature>
<comment type="similarity">
    <text evidence="7">Belongs to the major facilitator superfamily. Allantoate permease family.</text>
</comment>
<dbReference type="Gene3D" id="1.20.1250.20">
    <property type="entry name" value="MFS general substrate transporter like domains"/>
    <property type="match status" value="1"/>
</dbReference>
<feature type="transmembrane region" description="Helical" evidence="9">
    <location>
        <begin position="491"/>
        <end position="513"/>
    </location>
</feature>
<dbReference type="GeneID" id="27668050"/>
<feature type="transmembrane region" description="Helical" evidence="9">
    <location>
        <begin position="355"/>
        <end position="377"/>
    </location>
</feature>
<feature type="transmembrane region" description="Helical" evidence="9">
    <location>
        <begin position="248"/>
        <end position="270"/>
    </location>
</feature>
<dbReference type="VEuPathDB" id="FungiDB:SPSK_06065"/>
<feature type="transmembrane region" description="Helical" evidence="9">
    <location>
        <begin position="282"/>
        <end position="304"/>
    </location>
</feature>
<comment type="subcellular location">
    <subcellularLocation>
        <location evidence="1">Cell membrane</location>
        <topology evidence="1">Multi-pass membrane protein</topology>
    </subcellularLocation>
</comment>
<dbReference type="EMBL" id="AXCR01000001">
    <property type="protein sequence ID" value="KJR89760.1"/>
    <property type="molecule type" value="Genomic_DNA"/>
</dbReference>
<evidence type="ECO:0000256" key="4">
    <source>
        <dbReference type="ARBA" id="ARBA00022692"/>
    </source>
</evidence>
<keyword evidence="4 9" id="KW-0812">Transmembrane</keyword>
<evidence type="ECO:0000256" key="7">
    <source>
        <dbReference type="ARBA" id="ARBA00037968"/>
    </source>
</evidence>
<dbReference type="PROSITE" id="PS50850">
    <property type="entry name" value="MFS"/>
    <property type="match status" value="1"/>
</dbReference>
<evidence type="ECO:0000256" key="2">
    <source>
        <dbReference type="ARBA" id="ARBA00022448"/>
    </source>
</evidence>
<dbReference type="Proteomes" id="UP000033710">
    <property type="component" value="Unassembled WGS sequence"/>
</dbReference>
<feature type="transmembrane region" description="Helical" evidence="9">
    <location>
        <begin position="460"/>
        <end position="479"/>
    </location>
</feature>
<evidence type="ECO:0000256" key="5">
    <source>
        <dbReference type="ARBA" id="ARBA00022989"/>
    </source>
</evidence>
<keyword evidence="6 9" id="KW-0472">Membrane</keyword>
<dbReference type="AlphaFoldDB" id="A0A0F2MLN3"/>
<feature type="transmembrane region" description="Helical" evidence="9">
    <location>
        <begin position="397"/>
        <end position="418"/>
    </location>
</feature>
<organism evidence="11 12">
    <name type="scientific">Sporothrix schenckii 1099-18</name>
    <dbReference type="NCBI Taxonomy" id="1397361"/>
    <lineage>
        <taxon>Eukaryota</taxon>
        <taxon>Fungi</taxon>
        <taxon>Dikarya</taxon>
        <taxon>Ascomycota</taxon>
        <taxon>Pezizomycotina</taxon>
        <taxon>Sordariomycetes</taxon>
        <taxon>Sordariomycetidae</taxon>
        <taxon>Ophiostomatales</taxon>
        <taxon>Ophiostomataceae</taxon>
        <taxon>Sporothrix</taxon>
    </lineage>
</organism>
<evidence type="ECO:0000313" key="12">
    <source>
        <dbReference type="Proteomes" id="UP000033710"/>
    </source>
</evidence>
<keyword evidence="5 9" id="KW-1133">Transmembrane helix</keyword>
<feature type="transmembrane region" description="Helical" evidence="9">
    <location>
        <begin position="214"/>
        <end position="236"/>
    </location>
</feature>
<evidence type="ECO:0000256" key="1">
    <source>
        <dbReference type="ARBA" id="ARBA00004651"/>
    </source>
</evidence>
<dbReference type="GO" id="GO:0022857">
    <property type="term" value="F:transmembrane transporter activity"/>
    <property type="evidence" value="ECO:0007669"/>
    <property type="project" value="InterPro"/>
</dbReference>
<dbReference type="GO" id="GO:0005886">
    <property type="term" value="C:plasma membrane"/>
    <property type="evidence" value="ECO:0007669"/>
    <property type="project" value="UniProtKB-SubCell"/>
</dbReference>
<accession>A0A0F2MLN3</accession>
<feature type="transmembrane region" description="Helical" evidence="9">
    <location>
        <begin position="430"/>
        <end position="448"/>
    </location>
</feature>
<dbReference type="InterPro" id="IPR011701">
    <property type="entry name" value="MFS"/>
</dbReference>
<dbReference type="SUPFAM" id="SSF103473">
    <property type="entry name" value="MFS general substrate transporter"/>
    <property type="match status" value="1"/>
</dbReference>
<protein>
    <submittedName>
        <fullName evidence="11">MFS transporter, ACS family, pantothenate transporter</fullName>
    </submittedName>
</protein>
<evidence type="ECO:0000256" key="8">
    <source>
        <dbReference type="SAM" id="MobiDB-lite"/>
    </source>
</evidence>
<evidence type="ECO:0000256" key="3">
    <source>
        <dbReference type="ARBA" id="ARBA00022475"/>
    </source>
</evidence>
<proteinExistence type="inferred from homology"/>
<dbReference type="FunFam" id="1.20.1250.20:FF:000065">
    <property type="entry name" value="Putative MFS pantothenate transporter"/>
    <property type="match status" value="1"/>
</dbReference>
<evidence type="ECO:0000259" key="10">
    <source>
        <dbReference type="PROSITE" id="PS50850"/>
    </source>
</evidence>
<comment type="caution">
    <text evidence="11">The sequence shown here is derived from an EMBL/GenBank/DDBJ whole genome shotgun (WGS) entry which is preliminary data.</text>
</comment>
<dbReference type="PANTHER" id="PTHR43791:SF39">
    <property type="entry name" value="TRANSPORTER LIZ1_SEO1, PUTATIVE (AFU_ORTHOLOGUE AFUA_3G00980)-RELATED"/>
    <property type="match status" value="1"/>
</dbReference>
<keyword evidence="3" id="KW-1003">Cell membrane</keyword>
<feature type="domain" description="Major facilitator superfamily (MFS) profile" evidence="10">
    <location>
        <begin position="122"/>
        <end position="552"/>
    </location>
</feature>
<keyword evidence="2" id="KW-0813">Transport</keyword>
<dbReference type="OrthoDB" id="3639251at2759"/>
<dbReference type="KEGG" id="ssck:SPSK_06065"/>
<reference evidence="11 12" key="1">
    <citation type="journal article" date="2014" name="BMC Genomics">
        <title>Comparative genomics of the major fungal agents of human and animal Sporotrichosis: Sporothrix schenckii and Sporothrix brasiliensis.</title>
        <authorList>
            <person name="Teixeira M.M."/>
            <person name="de Almeida L.G."/>
            <person name="Kubitschek-Barreira P."/>
            <person name="Alves F.L."/>
            <person name="Kioshima E.S."/>
            <person name="Abadio A.K."/>
            <person name="Fernandes L."/>
            <person name="Derengowski L.S."/>
            <person name="Ferreira K.S."/>
            <person name="Souza R.C."/>
            <person name="Ruiz J.C."/>
            <person name="de Andrade N.C."/>
            <person name="Paes H.C."/>
            <person name="Nicola A.M."/>
            <person name="Albuquerque P."/>
            <person name="Gerber A.L."/>
            <person name="Martins V.P."/>
            <person name="Peconick L.D."/>
            <person name="Neto A.V."/>
            <person name="Chaucanez C.B."/>
            <person name="Silva P.A."/>
            <person name="Cunha O.L."/>
            <person name="de Oliveira F.F."/>
            <person name="dos Santos T.C."/>
            <person name="Barros A.L."/>
            <person name="Soares M.A."/>
            <person name="de Oliveira L.M."/>
            <person name="Marini M.M."/>
            <person name="Villalobos-Duno H."/>
            <person name="Cunha M.M."/>
            <person name="de Hoog S."/>
            <person name="da Silveira J.F."/>
            <person name="Henrissat B."/>
            <person name="Nino-Vega G.A."/>
            <person name="Cisalpino P.S."/>
            <person name="Mora-Montes H.M."/>
            <person name="Almeida S.R."/>
            <person name="Stajich J.E."/>
            <person name="Lopes-Bezerra L.M."/>
            <person name="Vasconcelos A.T."/>
            <person name="Felipe M.S."/>
        </authorList>
    </citation>
    <scope>NUCLEOTIDE SEQUENCE [LARGE SCALE GENOMIC DNA]</scope>
    <source>
        <strain evidence="11 12">1099-18</strain>
    </source>
</reference>
<sequence length="598" mass="67508">MAQNDFDVYDEPSEQDGRHEHGRPDDNTTSICLQPLPTMRSYQRDEDGLDSARLLDDGGESSRSNSTVDLDLDLDLDLDDDNKHPSRPTTPAPHATWRSYVWDTWDRPPTERRLLHKVDAVVLTFASIGYFLKTLDQTNVYNAFLSGMKEELHMDGNELVTSTSLWTAGYVLGQIPATLLITRVSPRWVIPSLEVGWGLATVCAATVQSPHALYLLRFFVGLFESGFYPSIHYLLGSIYTPPELGKRTMLFWLSGSVGKLFSGFLQAAAYKRLHGVHGLSGWRWLFVVDGFITLPLALLGYIFFPHLPQSGDRTWWLSEAEQQLSVDRMQAIGRAGKQPWTREKARRIVRSWHTYLLPLLYILWNNGGYQNAMGYWLKSFNADPPPVPGVSFTIGQINSLPLVCTGILIAMSLVWGWLSDALRGSVRRWPFIYIGAVIHVGFAMAFLRMPLYENIHARKVVYWFSDIGGGAGPLILIWINEICSADTEKRALIVAMANDLAYALQALAPNFVWRTTDFPAARRGYTWSITLQILMVLVTVAIQVLLWRDRRRDEAAAVKQSRQRSNKAGKQKTRLASWQDAERQPLVYTAIPTSEADA</sequence>
<feature type="region of interest" description="Disordered" evidence="8">
    <location>
        <begin position="557"/>
        <end position="579"/>
    </location>
</feature>
<feature type="region of interest" description="Disordered" evidence="8">
    <location>
        <begin position="1"/>
        <end position="45"/>
    </location>
</feature>
<dbReference type="Pfam" id="PF07690">
    <property type="entry name" value="MFS_1"/>
    <property type="match status" value="1"/>
</dbReference>
<evidence type="ECO:0000313" key="11">
    <source>
        <dbReference type="EMBL" id="KJR89760.1"/>
    </source>
</evidence>
<name>A0A0F2MLN3_SPOSC</name>
<dbReference type="FunFam" id="1.20.1250.20:FF:000386">
    <property type="entry name" value="MFS general substrate transporter"/>
    <property type="match status" value="1"/>
</dbReference>
<reference evidence="11 12" key="2">
    <citation type="journal article" date="2015" name="Eukaryot. Cell">
        <title>Asexual propagation of a virulent clone complex in a human and feline outbreak of sporotrichosis.</title>
        <authorList>
            <person name="Teixeira Mde M."/>
            <person name="Rodrigues A.M."/>
            <person name="Tsui C.K."/>
            <person name="de Almeida L.G."/>
            <person name="Van Diepeningen A.D."/>
            <person name="van den Ende B.G."/>
            <person name="Fernandes G.F."/>
            <person name="Kano R."/>
            <person name="Hamelin R.C."/>
            <person name="Lopes-Bezerra L.M."/>
            <person name="Vasconcelos A.T."/>
            <person name="de Hoog S."/>
            <person name="de Camargo Z.P."/>
            <person name="Felipe M.S."/>
        </authorList>
    </citation>
    <scope>NUCLEOTIDE SEQUENCE [LARGE SCALE GENOMIC DNA]</scope>
    <source>
        <strain evidence="11 12">1099-18</strain>
    </source>
</reference>
<dbReference type="InterPro" id="IPR020846">
    <property type="entry name" value="MFS_dom"/>
</dbReference>
<dbReference type="RefSeq" id="XP_016592436.1">
    <property type="nucleotide sequence ID" value="XM_016732773.1"/>
</dbReference>